<dbReference type="Proteomes" id="UP001529369">
    <property type="component" value="Unassembled WGS sequence"/>
</dbReference>
<name>A0ABT8A8K2_9PROT</name>
<comment type="caution">
    <text evidence="1">The sequence shown here is derived from an EMBL/GenBank/DDBJ whole genome shotgun (WGS) entry which is preliminary data.</text>
</comment>
<dbReference type="InterPro" id="IPR010710">
    <property type="entry name" value="DUF1289"/>
</dbReference>
<evidence type="ECO:0000313" key="1">
    <source>
        <dbReference type="EMBL" id="MDN3565968.1"/>
    </source>
</evidence>
<dbReference type="EMBL" id="JAUFPN010000153">
    <property type="protein sequence ID" value="MDN3565968.1"/>
    <property type="molecule type" value="Genomic_DNA"/>
</dbReference>
<accession>A0ABT8A8K2</accession>
<dbReference type="PANTHER" id="PTHR35175">
    <property type="entry name" value="DUF1289 DOMAIN-CONTAINING PROTEIN"/>
    <property type="match status" value="1"/>
</dbReference>
<sequence>MPESDPPAALGPASPCTGRCRLDAPQRHCLGCGRSLAEIAAWPTATAAARQAILLALAGRRKPGGG</sequence>
<proteinExistence type="predicted"/>
<organism evidence="1 2">
    <name type="scientific">Paeniroseomonas aquatica</name>
    <dbReference type="NCBI Taxonomy" id="373043"/>
    <lineage>
        <taxon>Bacteria</taxon>
        <taxon>Pseudomonadati</taxon>
        <taxon>Pseudomonadota</taxon>
        <taxon>Alphaproteobacteria</taxon>
        <taxon>Acetobacterales</taxon>
        <taxon>Acetobacteraceae</taxon>
        <taxon>Paeniroseomonas</taxon>
    </lineage>
</organism>
<keyword evidence="2" id="KW-1185">Reference proteome</keyword>
<evidence type="ECO:0000313" key="2">
    <source>
        <dbReference type="Proteomes" id="UP001529369"/>
    </source>
</evidence>
<reference evidence="2" key="1">
    <citation type="journal article" date="2019" name="Int. J. Syst. Evol. Microbiol.">
        <title>The Global Catalogue of Microorganisms (GCM) 10K type strain sequencing project: providing services to taxonomists for standard genome sequencing and annotation.</title>
        <authorList>
            <consortium name="The Broad Institute Genomics Platform"/>
            <consortium name="The Broad Institute Genome Sequencing Center for Infectious Disease"/>
            <person name="Wu L."/>
            <person name="Ma J."/>
        </authorList>
    </citation>
    <scope>NUCLEOTIDE SEQUENCE [LARGE SCALE GENOMIC DNA]</scope>
    <source>
        <strain evidence="2">CECT 7131</strain>
    </source>
</reference>
<dbReference type="RefSeq" id="WP_290317843.1">
    <property type="nucleotide sequence ID" value="NZ_JAUFPN010000153.1"/>
</dbReference>
<dbReference type="PANTHER" id="PTHR35175:SF2">
    <property type="entry name" value="DUF1289 DOMAIN-CONTAINING PROTEIN"/>
    <property type="match status" value="1"/>
</dbReference>
<protein>
    <submittedName>
        <fullName evidence="1">DUF1289 domain-containing protein</fullName>
    </submittedName>
</protein>
<gene>
    <name evidence="1" type="ORF">QWZ14_16485</name>
</gene>
<dbReference type="Pfam" id="PF06945">
    <property type="entry name" value="DUF1289"/>
    <property type="match status" value="1"/>
</dbReference>